<accession>A2DA45</accession>
<keyword evidence="2" id="KW-1185">Reference proteome</keyword>
<dbReference type="InterPro" id="IPR040090">
    <property type="entry name" value="TXNDC16"/>
</dbReference>
<dbReference type="Gene3D" id="3.40.30.10">
    <property type="entry name" value="Glutaredoxin"/>
    <property type="match status" value="2"/>
</dbReference>
<reference evidence="1" key="1">
    <citation type="submission" date="2006-10" db="EMBL/GenBank/DDBJ databases">
        <authorList>
            <person name="Amadeo P."/>
            <person name="Zhao Q."/>
            <person name="Wortman J."/>
            <person name="Fraser-Liggett C."/>
            <person name="Carlton J."/>
        </authorList>
    </citation>
    <scope>NUCLEOTIDE SEQUENCE</scope>
    <source>
        <strain evidence="1">G3</strain>
    </source>
</reference>
<dbReference type="InParanoid" id="A2DA45"/>
<proteinExistence type="predicted"/>
<dbReference type="VEuPathDB" id="TrichDB:TVAG_476220"/>
<sequence>MFFFLSTQTLSTYIDRSELDTEFIKVLDDRTMRDTIKKSKNSFVLFHADHLRMSDSAYLSYASIAKKYEKKADFYVVPASNGADVSRTYNVPGNPTLMHFNFGTKTGQHLGMYSKSSIERFIQNYTTTSIIELNFAEDVTKQQILDKIAESTVDRPHCIVLFCDNETQFGRAAYKTQNDLGTFYTYINIKSEAAAKAYGARWPSIVFMRFDDAQTFTYTKEADPDEMFIWIQHCAIPNFRPLDPAHLFSMDGVPLKSVISFLDTSDNKQYDDVFMALGKISNDDKWINLYYVDIRENPALVKLFGITEFPSTIYLSANYSIIKFYSEKGALNEETYKKFESDELKYSIVPTPEALFDDLRPVNEIAFEKMLQEGPFFTFFNSRFCVKCKTMKAAVFDAVHTIRRNSGKLKFASWDITLATPSFQKDLDIGIPSLYYYPDNNMTHGEVYVGPQNYLSIMEWVNAKTASFDLDDVMNKEVGGSFDEI</sequence>
<dbReference type="EMBL" id="DS113182">
    <property type="protein sequence ID" value="EAY22693.1"/>
    <property type="molecule type" value="Genomic_DNA"/>
</dbReference>
<evidence type="ECO:0000313" key="1">
    <source>
        <dbReference type="EMBL" id="EAY22693.1"/>
    </source>
</evidence>
<dbReference type="PANTHER" id="PTHR22699:SF1">
    <property type="entry name" value="THIOREDOXIN DOMAIN-CONTAINING PROTEIN 16"/>
    <property type="match status" value="1"/>
</dbReference>
<evidence type="ECO:0008006" key="3">
    <source>
        <dbReference type="Google" id="ProtNLM"/>
    </source>
</evidence>
<dbReference type="Pfam" id="PF13848">
    <property type="entry name" value="Thioredoxin_6"/>
    <property type="match status" value="1"/>
</dbReference>
<dbReference type="Proteomes" id="UP000001542">
    <property type="component" value="Unassembled WGS sequence"/>
</dbReference>
<dbReference type="KEGG" id="tva:5468252"/>
<dbReference type="OrthoDB" id="10260487at2759"/>
<name>A2DA45_TRIV3</name>
<dbReference type="RefSeq" id="XP_001583679.1">
    <property type="nucleotide sequence ID" value="XM_001583629.1"/>
</dbReference>
<reference evidence="1" key="2">
    <citation type="journal article" date="2007" name="Science">
        <title>Draft genome sequence of the sexually transmitted pathogen Trichomonas vaginalis.</title>
        <authorList>
            <person name="Carlton J.M."/>
            <person name="Hirt R.P."/>
            <person name="Silva J.C."/>
            <person name="Delcher A.L."/>
            <person name="Schatz M."/>
            <person name="Zhao Q."/>
            <person name="Wortman J.R."/>
            <person name="Bidwell S.L."/>
            <person name="Alsmark U.C.M."/>
            <person name="Besteiro S."/>
            <person name="Sicheritz-Ponten T."/>
            <person name="Noel C.J."/>
            <person name="Dacks J.B."/>
            <person name="Foster P.G."/>
            <person name="Simillion C."/>
            <person name="Van de Peer Y."/>
            <person name="Miranda-Saavedra D."/>
            <person name="Barton G.J."/>
            <person name="Westrop G.D."/>
            <person name="Mueller S."/>
            <person name="Dessi D."/>
            <person name="Fiori P.L."/>
            <person name="Ren Q."/>
            <person name="Paulsen I."/>
            <person name="Zhang H."/>
            <person name="Bastida-Corcuera F.D."/>
            <person name="Simoes-Barbosa A."/>
            <person name="Brown M.T."/>
            <person name="Hayes R.D."/>
            <person name="Mukherjee M."/>
            <person name="Okumura C.Y."/>
            <person name="Schneider R."/>
            <person name="Smith A.J."/>
            <person name="Vanacova S."/>
            <person name="Villalvazo M."/>
            <person name="Haas B.J."/>
            <person name="Pertea M."/>
            <person name="Feldblyum T.V."/>
            <person name="Utterback T.R."/>
            <person name="Shu C.L."/>
            <person name="Osoegawa K."/>
            <person name="de Jong P.J."/>
            <person name="Hrdy I."/>
            <person name="Horvathova L."/>
            <person name="Zubacova Z."/>
            <person name="Dolezal P."/>
            <person name="Malik S.B."/>
            <person name="Logsdon J.M. Jr."/>
            <person name="Henze K."/>
            <person name="Gupta A."/>
            <person name="Wang C.C."/>
            <person name="Dunne R.L."/>
            <person name="Upcroft J.A."/>
            <person name="Upcroft P."/>
            <person name="White O."/>
            <person name="Salzberg S.L."/>
            <person name="Tang P."/>
            <person name="Chiu C.-H."/>
            <person name="Lee Y.-S."/>
            <person name="Embley T.M."/>
            <person name="Coombs G.H."/>
            <person name="Mottram J.C."/>
            <person name="Tachezy J."/>
            <person name="Fraser-Liggett C.M."/>
            <person name="Johnson P.J."/>
        </authorList>
    </citation>
    <scope>NUCLEOTIDE SEQUENCE [LARGE SCALE GENOMIC DNA]</scope>
    <source>
        <strain evidence="1">G3</strain>
    </source>
</reference>
<dbReference type="SUPFAM" id="SSF52833">
    <property type="entry name" value="Thioredoxin-like"/>
    <property type="match status" value="3"/>
</dbReference>
<dbReference type="CDD" id="cd02961">
    <property type="entry name" value="PDI_a_family"/>
    <property type="match status" value="1"/>
</dbReference>
<dbReference type="SMR" id="A2DA45"/>
<gene>
    <name evidence="1" type="ORF">TVAG_476220</name>
</gene>
<dbReference type="VEuPathDB" id="TrichDB:TVAGG3_0266210"/>
<dbReference type="InterPro" id="IPR036249">
    <property type="entry name" value="Thioredoxin-like_sf"/>
</dbReference>
<organism evidence="1 2">
    <name type="scientific">Trichomonas vaginalis (strain ATCC PRA-98 / G3)</name>
    <dbReference type="NCBI Taxonomy" id="412133"/>
    <lineage>
        <taxon>Eukaryota</taxon>
        <taxon>Metamonada</taxon>
        <taxon>Parabasalia</taxon>
        <taxon>Trichomonadida</taxon>
        <taxon>Trichomonadidae</taxon>
        <taxon>Trichomonas</taxon>
    </lineage>
</organism>
<evidence type="ECO:0000313" key="2">
    <source>
        <dbReference type="Proteomes" id="UP000001542"/>
    </source>
</evidence>
<dbReference type="AlphaFoldDB" id="A2DA45"/>
<protein>
    <recommendedName>
        <fullName evidence="3">Thioredoxin domain-containing protein</fullName>
    </recommendedName>
</protein>
<dbReference type="PANTHER" id="PTHR22699">
    <property type="entry name" value="THIOREDOXIN DOMAIN-CONTAINING PROTEIN 16"/>
    <property type="match status" value="1"/>
</dbReference>